<dbReference type="EnsemblBacteria" id="BAG02376">
    <property type="protein sequence ID" value="BAG02376"/>
    <property type="gene ID" value="MAE_25540"/>
</dbReference>
<sequence>MSKFYNLNKFCRFNQFFSVVLWQLNHKVRNVGFNYNLSQNQSRFWLKRRFKHFCP</sequence>
<protein>
    <submittedName>
        <fullName evidence="1">Uncharacterized protein</fullName>
    </submittedName>
</protein>
<accession>B0JI78</accession>
<keyword evidence="2" id="KW-1185">Reference proteome</keyword>
<proteinExistence type="predicted"/>
<reference evidence="1 2" key="1">
    <citation type="journal article" date="2007" name="DNA Res.">
        <title>Complete genomic structure of the bloom-forming toxic cyanobacterium Microcystis aeruginosa NIES-843.</title>
        <authorList>
            <person name="Kaneko T."/>
            <person name="Nakajima N."/>
            <person name="Okamoto S."/>
            <person name="Suzuki I."/>
            <person name="Tanabe Y."/>
            <person name="Tamaoki M."/>
            <person name="Nakamura Y."/>
            <person name="Kasai F."/>
            <person name="Watanabe A."/>
            <person name="Kawashima K."/>
            <person name="Kishida Y."/>
            <person name="Ono A."/>
            <person name="Shimizu Y."/>
            <person name="Takahashi C."/>
            <person name="Minami C."/>
            <person name="Fujishiro T."/>
            <person name="Kohara M."/>
            <person name="Katoh M."/>
            <person name="Nakazaki N."/>
            <person name="Nakayama S."/>
            <person name="Yamada M."/>
            <person name="Tabata S."/>
            <person name="Watanabe M.M."/>
        </authorList>
    </citation>
    <scope>NUCLEOTIDE SEQUENCE [LARGE SCALE GENOMIC DNA]</scope>
    <source>
        <strain evidence="2">NIES-843 / IAM M-247</strain>
    </source>
</reference>
<evidence type="ECO:0000313" key="2">
    <source>
        <dbReference type="Proteomes" id="UP000001510"/>
    </source>
</evidence>
<dbReference type="HOGENOM" id="CLU_3027224_0_0_3"/>
<organism evidence="1 2">
    <name type="scientific">Microcystis aeruginosa (strain NIES-843 / IAM M-2473)</name>
    <dbReference type="NCBI Taxonomy" id="449447"/>
    <lineage>
        <taxon>Bacteria</taxon>
        <taxon>Bacillati</taxon>
        <taxon>Cyanobacteriota</taxon>
        <taxon>Cyanophyceae</taxon>
        <taxon>Oscillatoriophycideae</taxon>
        <taxon>Chroococcales</taxon>
        <taxon>Microcystaceae</taxon>
        <taxon>Microcystis</taxon>
    </lineage>
</organism>
<gene>
    <name evidence="1" type="ordered locus">MAE_25540</name>
</gene>
<dbReference type="PaxDb" id="449447-MAE_25540"/>
<dbReference type="AlphaFoldDB" id="B0JI78"/>
<evidence type="ECO:0000313" key="1">
    <source>
        <dbReference type="EMBL" id="BAG02376.1"/>
    </source>
</evidence>
<dbReference type="EMBL" id="AP009552">
    <property type="protein sequence ID" value="BAG02376.1"/>
    <property type="molecule type" value="Genomic_DNA"/>
</dbReference>
<dbReference type="RefSeq" id="WP_012265663.1">
    <property type="nucleotide sequence ID" value="NC_010296.1"/>
</dbReference>
<name>B0JI78_MICAN</name>
<dbReference type="Proteomes" id="UP000001510">
    <property type="component" value="Chromosome"/>
</dbReference>
<dbReference type="KEGG" id="mar:MAE_25540"/>
<dbReference type="STRING" id="449447.MAE_25540"/>